<proteinExistence type="predicted"/>
<dbReference type="AlphaFoldDB" id="A0A419SL38"/>
<name>A0A419SL38_9BACL</name>
<protein>
    <recommendedName>
        <fullName evidence="3">PhiEco32-like amidoligase-type 2 protein</fullName>
    </recommendedName>
</protein>
<dbReference type="Pfam" id="PF14395">
    <property type="entry name" value="COOH-NH2_lig"/>
    <property type="match status" value="1"/>
</dbReference>
<evidence type="ECO:0000313" key="1">
    <source>
        <dbReference type="EMBL" id="RKD24695.1"/>
    </source>
</evidence>
<comment type="caution">
    <text evidence="1">The sequence shown here is derived from an EMBL/GenBank/DDBJ whole genome shotgun (WGS) entry which is preliminary data.</text>
</comment>
<dbReference type="InterPro" id="IPR025681">
    <property type="entry name" value="COOH-NH2_lig"/>
</dbReference>
<keyword evidence="2" id="KW-1185">Reference proteome</keyword>
<evidence type="ECO:0000313" key="2">
    <source>
        <dbReference type="Proteomes" id="UP000284219"/>
    </source>
</evidence>
<dbReference type="Proteomes" id="UP000284219">
    <property type="component" value="Unassembled WGS sequence"/>
</dbReference>
<reference evidence="1 2" key="1">
    <citation type="submission" date="2016-08" db="EMBL/GenBank/DDBJ databases">
        <title>Novel Firmicute Genomes.</title>
        <authorList>
            <person name="Poppleton D.I."/>
            <person name="Gribaldo S."/>
        </authorList>
    </citation>
    <scope>NUCLEOTIDE SEQUENCE [LARGE SCALE GENOMIC DNA]</scope>
    <source>
        <strain evidence="1 2">RAOx-1</strain>
    </source>
</reference>
<dbReference type="EMBL" id="MCHY01000008">
    <property type="protein sequence ID" value="RKD24695.1"/>
    <property type="molecule type" value="Genomic_DNA"/>
</dbReference>
<organism evidence="1 2">
    <name type="scientific">Ammoniphilus oxalaticus</name>
    <dbReference type="NCBI Taxonomy" id="66863"/>
    <lineage>
        <taxon>Bacteria</taxon>
        <taxon>Bacillati</taxon>
        <taxon>Bacillota</taxon>
        <taxon>Bacilli</taxon>
        <taxon>Bacillales</taxon>
        <taxon>Paenibacillaceae</taxon>
        <taxon>Aneurinibacillus group</taxon>
        <taxon>Ammoniphilus</taxon>
    </lineage>
</organism>
<accession>A0A419SL38</accession>
<gene>
    <name evidence="1" type="ORF">BEP19_07875</name>
</gene>
<sequence length="440" mass="50634">MAQLSAQDPNIHVLNGEEGLHNVSNRKMMLEILRWNGIQTIHEETSASKISTIRRYFIPVFQQQELALFRSQGKKVWLTNELSSHSSDTYEEIEITRSIREIRRILQLAVRSVYCLGLDFGGVLIGIGLNGTLNVIDVTPTPKLNQSLAEKFGKAFEQYVRRYKDPAPSPVVMGADPEFVLRNKSTGKMVLASRFFGRKGPVGCDQIWLRGDQTRQKLPLAELRPEPASEPRQLTLNLYRTMLLAEKKIDNASIEWLAGGMPMKGYPIGGHIHFSQTKVNSHFLRALDSYLCLPLMIIENQHSLGRRPKYGFLGDYRNQFHGGFEYRPLPSWLVSPRVTKGTLALAKLIAESYPRLNLLPTYYSSIQEAFYKGNKRKILQAVKANWVHLEKLDDYRTYKKYIEPLREMIFNQEEWNEFGDIRQAWKIRPFSAKRTISNMI</sequence>
<evidence type="ECO:0008006" key="3">
    <source>
        <dbReference type="Google" id="ProtNLM"/>
    </source>
</evidence>